<dbReference type="SUPFAM" id="SSF51445">
    <property type="entry name" value="(Trans)glycosidases"/>
    <property type="match status" value="1"/>
</dbReference>
<dbReference type="InterPro" id="IPR002772">
    <property type="entry name" value="Glyco_hydro_3_C"/>
</dbReference>
<keyword evidence="3 5" id="KW-0378">Hydrolase</keyword>
<proteinExistence type="inferred from homology"/>
<evidence type="ECO:0000256" key="3">
    <source>
        <dbReference type="ARBA" id="ARBA00022801"/>
    </source>
</evidence>
<feature type="domain" description="Fibronectin type III-like" evidence="4">
    <location>
        <begin position="711"/>
        <end position="780"/>
    </location>
</feature>
<dbReference type="GO" id="GO:0008422">
    <property type="term" value="F:beta-glucosidase activity"/>
    <property type="evidence" value="ECO:0007669"/>
    <property type="project" value="UniProtKB-EC"/>
</dbReference>
<evidence type="ECO:0000256" key="1">
    <source>
        <dbReference type="ARBA" id="ARBA00005336"/>
    </source>
</evidence>
<name>A0A5J4T0E2_9ZZZZ</name>
<dbReference type="InterPro" id="IPR044993">
    <property type="entry name" value="BXL"/>
</dbReference>
<comment type="caution">
    <text evidence="5">The sequence shown here is derived from an EMBL/GenBank/DDBJ whole genome shotgun (WGS) entry which is preliminary data.</text>
</comment>
<dbReference type="SMART" id="SM01217">
    <property type="entry name" value="Fn3_like"/>
    <property type="match status" value="1"/>
</dbReference>
<dbReference type="AlphaFoldDB" id="A0A5J4T0E2"/>
<dbReference type="PANTHER" id="PTHR42721:SF3">
    <property type="entry name" value="BETA-D-XYLOSIDASE 5-RELATED"/>
    <property type="match status" value="1"/>
</dbReference>
<dbReference type="GO" id="GO:0031222">
    <property type="term" value="P:arabinan catabolic process"/>
    <property type="evidence" value="ECO:0007669"/>
    <property type="project" value="TreeGrafter"/>
</dbReference>
<dbReference type="FunFam" id="2.60.40.10:FF:000495">
    <property type="entry name" value="Periplasmic beta-glucosidase"/>
    <property type="match status" value="1"/>
</dbReference>
<dbReference type="SUPFAM" id="SSF52279">
    <property type="entry name" value="Beta-D-glucan exohydrolase, C-terminal domain"/>
    <property type="match status" value="1"/>
</dbReference>
<keyword evidence="2" id="KW-0732">Signal</keyword>
<protein>
    <submittedName>
        <fullName evidence="5">Beta-glucosidase</fullName>
        <ecNumber evidence="5">3.2.1.21</ecNumber>
    </submittedName>
</protein>
<evidence type="ECO:0000256" key="2">
    <source>
        <dbReference type="ARBA" id="ARBA00022729"/>
    </source>
</evidence>
<dbReference type="EC" id="3.2.1.21" evidence="5"/>
<dbReference type="EMBL" id="SNRY01000020">
    <property type="protein sequence ID" value="KAA6350970.1"/>
    <property type="molecule type" value="Genomic_DNA"/>
</dbReference>
<dbReference type="Gene3D" id="3.20.20.300">
    <property type="entry name" value="Glycoside hydrolase, family 3, N-terminal domain"/>
    <property type="match status" value="1"/>
</dbReference>
<dbReference type="PANTHER" id="PTHR42721">
    <property type="entry name" value="SUGAR HYDROLASE-RELATED"/>
    <property type="match status" value="1"/>
</dbReference>
<dbReference type="InterPro" id="IPR036962">
    <property type="entry name" value="Glyco_hydro_3_N_sf"/>
</dbReference>
<dbReference type="Gene3D" id="3.40.50.1700">
    <property type="entry name" value="Glycoside hydrolase family 3 C-terminal domain"/>
    <property type="match status" value="1"/>
</dbReference>
<dbReference type="Gene3D" id="2.60.40.10">
    <property type="entry name" value="Immunoglobulins"/>
    <property type="match status" value="1"/>
</dbReference>
<dbReference type="Pfam" id="PF01915">
    <property type="entry name" value="Glyco_hydro_3_C"/>
    <property type="match status" value="1"/>
</dbReference>
<evidence type="ECO:0000313" key="5">
    <source>
        <dbReference type="EMBL" id="KAA6350970.1"/>
    </source>
</evidence>
<dbReference type="PRINTS" id="PR00133">
    <property type="entry name" value="GLHYDRLASE3"/>
</dbReference>
<dbReference type="GO" id="GO:0046556">
    <property type="term" value="F:alpha-L-arabinofuranosidase activity"/>
    <property type="evidence" value="ECO:0007669"/>
    <property type="project" value="TreeGrafter"/>
</dbReference>
<keyword evidence="5" id="KW-0326">Glycosidase</keyword>
<reference evidence="5" key="1">
    <citation type="submission" date="2019-03" db="EMBL/GenBank/DDBJ databases">
        <title>Single cell metagenomics reveals metabolic interactions within the superorganism composed of flagellate Streblomastix strix and complex community of Bacteroidetes bacteria on its surface.</title>
        <authorList>
            <person name="Treitli S.C."/>
            <person name="Kolisko M."/>
            <person name="Husnik F."/>
            <person name="Keeling P."/>
            <person name="Hampl V."/>
        </authorList>
    </citation>
    <scope>NUCLEOTIDE SEQUENCE</scope>
    <source>
        <strain evidence="5">STM</strain>
    </source>
</reference>
<dbReference type="InterPro" id="IPR017853">
    <property type="entry name" value="GH"/>
</dbReference>
<dbReference type="Pfam" id="PF00933">
    <property type="entry name" value="Glyco_hydro_3"/>
    <property type="match status" value="1"/>
</dbReference>
<dbReference type="InterPro" id="IPR026891">
    <property type="entry name" value="Fn3-like"/>
</dbReference>
<organism evidence="5">
    <name type="scientific">termite gut metagenome</name>
    <dbReference type="NCBI Taxonomy" id="433724"/>
    <lineage>
        <taxon>unclassified sequences</taxon>
        <taxon>metagenomes</taxon>
        <taxon>organismal metagenomes</taxon>
    </lineage>
</organism>
<evidence type="ECO:0000259" key="4">
    <source>
        <dbReference type="SMART" id="SM01217"/>
    </source>
</evidence>
<comment type="similarity">
    <text evidence="1">Belongs to the glycosyl hydrolase 3 family.</text>
</comment>
<gene>
    <name evidence="5" type="ORF">EZS27_001667</name>
</gene>
<accession>A0A5J4T0E2</accession>
<dbReference type="InterPro" id="IPR036881">
    <property type="entry name" value="Glyco_hydro_3_C_sf"/>
</dbReference>
<dbReference type="InterPro" id="IPR001764">
    <property type="entry name" value="Glyco_hydro_3_N"/>
</dbReference>
<dbReference type="GO" id="GO:0009044">
    <property type="term" value="F:xylan 1,4-beta-xylosidase activity"/>
    <property type="evidence" value="ECO:0007669"/>
    <property type="project" value="InterPro"/>
</dbReference>
<dbReference type="GO" id="GO:0045493">
    <property type="term" value="P:xylan catabolic process"/>
    <property type="evidence" value="ECO:0007669"/>
    <property type="project" value="InterPro"/>
</dbReference>
<sequence>MKQKDKKMNTLKSVAVICLLFSVSTLPAQNIYKKGWIDFNKNGVKDVYEDPSAPIDDRISDLLSQMTLDEKTCQLATLYGSGRVLKDKAPTPGWKNEIWKDGIANIDEQANGLGRFGSEISFPYATSIQNRQAIQRWFVENTRLGIPVDYTNEGIRGLCHDRATLFPAQCGQGATWNRELIHEIAQVTAEEANALGYTNIYSPILDIAQDPRWGRVVESYGEDPYLAGELGKQMIIGLQSNGLISTPKHFAVYSVPVGGRDEGTRTDPHIAPREMRTLYLEPFRKGIKEAGALGVMSSYNDYNGEPITGSYHFLTEILRQEYGFKGYVVSDSEAVEFIMTKHKIKSSLEDVAAEVINAGLNVRTNFSLPENFILPLRKAIADGKIAITTIDSRVKDVLKVKFRLGLFDSPYKGDEKQADKIVHSEAHQAVSLKAALQSIVLLKNENNLLPLSKDLKKIAVIGPNAEETNNLICRYGPANAPIQTVYQGIKGYLPGTDVQYAKGCNIIDNYFPESELYNVPLDAEEQTLINEAVALAKVSDVVILVLGGNEKTVREEYSRTNLNLCGRQQQLLEAVYATGKPIVLLMIDGRAATINWAQKYIPAIIYGWFPGEFMGYAIAQTLFGDNNPGGKLAVTFPKSVGQIPFAFPFKPGSDSKGRVRVDGVLYPFGYGLSYTTFSYSDLTVHTPEIGPQGNASLSCKVKNTGKVEGDEVVQMYLRDDYSSVTTYVKVLRGFERVRLAAGEEKTIHFELTPQELGLWDKNNHFVVEPGTFSVMIGSSSEDIRLRGSFEVK</sequence>
<dbReference type="InterPro" id="IPR013783">
    <property type="entry name" value="Ig-like_fold"/>
</dbReference>
<dbReference type="Pfam" id="PF14310">
    <property type="entry name" value="Fn3-like"/>
    <property type="match status" value="1"/>
</dbReference>